<dbReference type="InterPro" id="IPR049012">
    <property type="entry name" value="Mutator_transp_dom"/>
</dbReference>
<dbReference type="Proteomes" id="UP001286313">
    <property type="component" value="Unassembled WGS sequence"/>
</dbReference>
<evidence type="ECO:0000256" key="1">
    <source>
        <dbReference type="SAM" id="MobiDB-lite"/>
    </source>
</evidence>
<proteinExistence type="predicted"/>
<organism evidence="3 4">
    <name type="scientific">Petrolisthes cinctipes</name>
    <name type="common">Flat porcelain crab</name>
    <dbReference type="NCBI Taxonomy" id="88211"/>
    <lineage>
        <taxon>Eukaryota</taxon>
        <taxon>Metazoa</taxon>
        <taxon>Ecdysozoa</taxon>
        <taxon>Arthropoda</taxon>
        <taxon>Crustacea</taxon>
        <taxon>Multicrustacea</taxon>
        <taxon>Malacostraca</taxon>
        <taxon>Eumalacostraca</taxon>
        <taxon>Eucarida</taxon>
        <taxon>Decapoda</taxon>
        <taxon>Pleocyemata</taxon>
        <taxon>Anomura</taxon>
        <taxon>Galatheoidea</taxon>
        <taxon>Porcellanidae</taxon>
        <taxon>Petrolisthes</taxon>
    </lineage>
</organism>
<evidence type="ECO:0000313" key="3">
    <source>
        <dbReference type="EMBL" id="KAK3888063.1"/>
    </source>
</evidence>
<name>A0AAE1GEH1_PETCI</name>
<feature type="compositionally biased region" description="Low complexity" evidence="1">
    <location>
        <begin position="36"/>
        <end position="58"/>
    </location>
</feature>
<feature type="region of interest" description="Disordered" evidence="1">
    <location>
        <begin position="514"/>
        <end position="541"/>
    </location>
</feature>
<keyword evidence="4" id="KW-1185">Reference proteome</keyword>
<dbReference type="AlphaFoldDB" id="A0AAE1GEH1"/>
<evidence type="ECO:0000259" key="2">
    <source>
        <dbReference type="Pfam" id="PF20700"/>
    </source>
</evidence>
<reference evidence="3" key="1">
    <citation type="submission" date="2023-10" db="EMBL/GenBank/DDBJ databases">
        <title>Genome assemblies of two species of porcelain crab, Petrolisthes cinctipes and Petrolisthes manimaculis (Anomura: Porcellanidae).</title>
        <authorList>
            <person name="Angst P."/>
        </authorList>
    </citation>
    <scope>NUCLEOTIDE SEQUENCE</scope>
    <source>
        <strain evidence="3">PB745_01</strain>
        <tissue evidence="3">Gill</tissue>
    </source>
</reference>
<feature type="compositionally biased region" description="Basic residues" evidence="1">
    <location>
        <begin position="1"/>
        <end position="12"/>
    </location>
</feature>
<sequence length="541" mass="59920">MPTRKGWTKKKAEKAVKAAEARWKKKRESERDGDQSQPSTSHSSPASSLSSPAPSKVSAVSRRNTLLDGIYEVGNTAGKDTGVDESNIIVEEGRVRALLAAVLELATCDDCGALLDYSMETNCADTFLLVKCKGCRMIIYSDNPKTKQNHSVNNTNLVYQTLQAGSGRTGLCSISAALRIQHLSRSAYYGTRKFVGDSIMNFKNTNNDQLIQAVFKHYQEKGISPDEDGVLKVCVSYDGTWMTRGHKSHMGIGCIIESDTGFIIDHEVLSNYCLECSRIDTRKRNGNIDAATHKVKMEKHQPMCRKFFSGKSGAMEPEAAVRLWGRSVAMKKMKYVTFIGDGDSAAFKAVTGMNDGHGPHDDVSVVKEECLNHVSKRLGTRLRTLKAKSTSVPGGKGRKRSLLGGRGKLTDAVIEKLPFYYGQAVKRNVGGSTEAMRKDILSTFYHCTSTDEVPRHNLCPEGEDSWCFYQRAQAKNECPRPHKDMKRVNIMKELGFGDSTTAVTNYLSAKDKSRIEASQRKKLSKKRKRTESDAAYRTSAF</sequence>
<feature type="compositionally biased region" description="Basic residues" evidence="1">
    <location>
        <begin position="520"/>
        <end position="529"/>
    </location>
</feature>
<gene>
    <name evidence="3" type="ORF">Pcinc_007853</name>
</gene>
<feature type="region of interest" description="Disordered" evidence="1">
    <location>
        <begin position="1"/>
        <end position="58"/>
    </location>
</feature>
<dbReference type="Pfam" id="PF20700">
    <property type="entry name" value="Mutator"/>
    <property type="match status" value="1"/>
</dbReference>
<dbReference type="EMBL" id="JAWQEG010000588">
    <property type="protein sequence ID" value="KAK3888063.1"/>
    <property type="molecule type" value="Genomic_DNA"/>
</dbReference>
<protein>
    <recommendedName>
        <fullName evidence="2">Mutator-like transposase domain-containing protein</fullName>
    </recommendedName>
</protein>
<comment type="caution">
    <text evidence="3">The sequence shown here is derived from an EMBL/GenBank/DDBJ whole genome shotgun (WGS) entry which is preliminary data.</text>
</comment>
<feature type="domain" description="Mutator-like transposase" evidence="2">
    <location>
        <begin position="98"/>
        <end position="467"/>
    </location>
</feature>
<feature type="compositionally biased region" description="Basic and acidic residues" evidence="1">
    <location>
        <begin position="13"/>
        <end position="34"/>
    </location>
</feature>
<accession>A0AAE1GEH1</accession>
<evidence type="ECO:0000313" key="4">
    <source>
        <dbReference type="Proteomes" id="UP001286313"/>
    </source>
</evidence>